<dbReference type="Pfam" id="PF05140">
    <property type="entry name" value="ResB"/>
    <property type="match status" value="1"/>
</dbReference>
<dbReference type="InterPro" id="IPR002528">
    <property type="entry name" value="MATE_fam"/>
</dbReference>
<dbReference type="GO" id="GO:1990961">
    <property type="term" value="P:xenobiotic detoxification by transmembrane export across the plasma membrane"/>
    <property type="evidence" value="ECO:0007669"/>
    <property type="project" value="InterPro"/>
</dbReference>
<evidence type="ECO:0000256" key="2">
    <source>
        <dbReference type="ARBA" id="ARBA00010199"/>
    </source>
</evidence>
<evidence type="ECO:0000256" key="3">
    <source>
        <dbReference type="ARBA" id="ARBA00022692"/>
    </source>
</evidence>
<keyword evidence="3 7" id="KW-0812">Transmembrane</keyword>
<feature type="transmembrane region" description="Helical" evidence="7">
    <location>
        <begin position="413"/>
        <end position="433"/>
    </location>
</feature>
<evidence type="ECO:0000256" key="7">
    <source>
        <dbReference type="RuleBase" id="RU004914"/>
    </source>
</evidence>
<dbReference type="PANTHER" id="PTHR11206">
    <property type="entry name" value="MULTIDRUG RESISTANCE PROTEIN"/>
    <property type="match status" value="1"/>
</dbReference>
<evidence type="ECO:0000256" key="5">
    <source>
        <dbReference type="ARBA" id="ARBA00022989"/>
    </source>
</evidence>
<feature type="transmembrane region" description="Helical" evidence="7">
    <location>
        <begin position="256"/>
        <end position="279"/>
    </location>
</feature>
<protein>
    <recommendedName>
        <fullName evidence="7">Protein DETOXIFICATION</fullName>
    </recommendedName>
    <alternativeName>
        <fullName evidence="7">Multidrug and toxic compound extrusion protein</fullName>
    </alternativeName>
</protein>
<evidence type="ECO:0000256" key="6">
    <source>
        <dbReference type="ARBA" id="ARBA00023136"/>
    </source>
</evidence>
<comment type="similarity">
    <text evidence="2 7">Belongs to the multi antimicrobial extrusion (MATE) (TC 2.A.66.1) family.</text>
</comment>
<accession>A0AAW2V1L0</accession>
<evidence type="ECO:0000313" key="9">
    <source>
        <dbReference type="EMBL" id="KAL0422714.1"/>
    </source>
</evidence>
<comment type="caution">
    <text evidence="9">The sequence shown here is derived from an EMBL/GenBank/DDBJ whole genome shotgun (WGS) entry which is preliminary data.</text>
</comment>
<feature type="transmembrane region" description="Helical" evidence="7">
    <location>
        <begin position="179"/>
        <end position="198"/>
    </location>
</feature>
<dbReference type="GO" id="GO:0042910">
    <property type="term" value="F:xenobiotic transmembrane transporter activity"/>
    <property type="evidence" value="ECO:0007669"/>
    <property type="project" value="InterPro"/>
</dbReference>
<keyword evidence="5 7" id="KW-1133">Transmembrane helix</keyword>
<name>A0AAW2V1L0_9LAMI</name>
<evidence type="ECO:0000256" key="1">
    <source>
        <dbReference type="ARBA" id="ARBA00004141"/>
    </source>
</evidence>
<dbReference type="CDD" id="cd13132">
    <property type="entry name" value="MATE_eukaryotic"/>
    <property type="match status" value="1"/>
</dbReference>
<reference evidence="9" key="2">
    <citation type="journal article" date="2024" name="Plant">
        <title>Genomic evolution and insights into agronomic trait innovations of Sesamum species.</title>
        <authorList>
            <person name="Miao H."/>
            <person name="Wang L."/>
            <person name="Qu L."/>
            <person name="Liu H."/>
            <person name="Sun Y."/>
            <person name="Le M."/>
            <person name="Wang Q."/>
            <person name="Wei S."/>
            <person name="Zheng Y."/>
            <person name="Lin W."/>
            <person name="Duan Y."/>
            <person name="Cao H."/>
            <person name="Xiong S."/>
            <person name="Wang X."/>
            <person name="Wei L."/>
            <person name="Li C."/>
            <person name="Ma Q."/>
            <person name="Ju M."/>
            <person name="Zhao R."/>
            <person name="Li G."/>
            <person name="Mu C."/>
            <person name="Tian Q."/>
            <person name="Mei H."/>
            <person name="Zhang T."/>
            <person name="Gao T."/>
            <person name="Zhang H."/>
        </authorList>
    </citation>
    <scope>NUCLEOTIDE SEQUENCE</scope>
    <source>
        <strain evidence="9">KEN1</strain>
    </source>
</reference>
<proteinExistence type="inferred from homology"/>
<keyword evidence="4" id="KW-0201">Cytochrome c-type biogenesis</keyword>
<feature type="transmembrane region" description="Helical" evidence="7">
    <location>
        <begin position="34"/>
        <end position="57"/>
    </location>
</feature>
<sequence length="560" mass="61321">MEQRAFDIETQLDHGNGKSIGAKTWDESKKMWEIAAPAILTAVAQFSIGFVTIAFVGHLGEVELAAVSVVQNVLQGFVFGIMLGMGSALETLCGQAVGAGQYKMLAVYLQRSLVITTVTAFLLLPLYIFTSPILNLLRQDKEISELAGKYSLWVIPQLFAYALNFPVQKFLQAQSRIWVMTTIAIVVLGFHALLNWIVVIKLEKGLLGAAIAGNVSRWIVVLAQLAYVVSGCFPESWTGLSLLAFKSLVSFVKLSLASAIMQCLELWYYTIVILMVGWLKNPEIAVDAISICVRVSNELGANHPKAAKFSVLVAVVTSTLFGVVCAVVILATRSYFPRLFSDKLEIIQETSKLGYLLAATIFLNSIQPVLHGVVVGVGWQFSVAVVNLVCYYVFGLPFGALLGYKFDLGVKGIWLGMLAGYLLQTVILILNVLRANWSREALQTEERVRSHAMTALPQNDSTKNIDGMRIVVLDAIGSTGLDIKTDPGVPIVYAGFVALMLTTCISFLSHTQTAVVASFKSLYKENSNVRTCISIPSMKPRVEEKYWKLTINTNGEKSRP</sequence>
<feature type="transmembrane region" description="Helical" evidence="7">
    <location>
        <begin position="353"/>
        <end position="373"/>
    </location>
</feature>
<gene>
    <name evidence="9" type="ORF">Slati_3294300</name>
</gene>
<feature type="transmembrane region" description="Helical" evidence="7">
    <location>
        <begin position="112"/>
        <end position="130"/>
    </location>
</feature>
<feature type="domain" description="ResB-like" evidence="8">
    <location>
        <begin position="435"/>
        <end position="513"/>
    </location>
</feature>
<dbReference type="EMBL" id="JACGWN010000011">
    <property type="protein sequence ID" value="KAL0422714.1"/>
    <property type="molecule type" value="Genomic_DNA"/>
</dbReference>
<evidence type="ECO:0000256" key="4">
    <source>
        <dbReference type="ARBA" id="ARBA00022748"/>
    </source>
</evidence>
<evidence type="ECO:0000259" key="8">
    <source>
        <dbReference type="Pfam" id="PF05140"/>
    </source>
</evidence>
<keyword evidence="6 7" id="KW-0472">Membrane</keyword>
<dbReference type="InterPro" id="IPR045069">
    <property type="entry name" value="MATE_euk"/>
</dbReference>
<comment type="subcellular location">
    <subcellularLocation>
        <location evidence="1">Membrane</location>
        <topology evidence="1">Multi-pass membrane protein</topology>
    </subcellularLocation>
</comment>
<feature type="transmembrane region" description="Helical" evidence="7">
    <location>
        <begin position="491"/>
        <end position="510"/>
    </location>
</feature>
<dbReference type="NCBIfam" id="TIGR00797">
    <property type="entry name" value="matE"/>
    <property type="match status" value="1"/>
</dbReference>
<dbReference type="GO" id="GO:0017004">
    <property type="term" value="P:cytochrome complex assembly"/>
    <property type="evidence" value="ECO:0007669"/>
    <property type="project" value="UniProtKB-KW"/>
</dbReference>
<feature type="transmembrane region" description="Helical" evidence="7">
    <location>
        <begin position="379"/>
        <end position="401"/>
    </location>
</feature>
<dbReference type="GO" id="GO:0015297">
    <property type="term" value="F:antiporter activity"/>
    <property type="evidence" value="ECO:0007669"/>
    <property type="project" value="InterPro"/>
</dbReference>
<reference evidence="9" key="1">
    <citation type="submission" date="2020-06" db="EMBL/GenBank/DDBJ databases">
        <authorList>
            <person name="Li T."/>
            <person name="Hu X."/>
            <person name="Zhang T."/>
            <person name="Song X."/>
            <person name="Zhang H."/>
            <person name="Dai N."/>
            <person name="Sheng W."/>
            <person name="Hou X."/>
            <person name="Wei L."/>
        </authorList>
    </citation>
    <scope>NUCLEOTIDE SEQUENCE</scope>
    <source>
        <strain evidence="9">KEN1</strain>
        <tissue evidence="9">Leaf</tissue>
    </source>
</reference>
<organism evidence="9">
    <name type="scientific">Sesamum latifolium</name>
    <dbReference type="NCBI Taxonomy" id="2727402"/>
    <lineage>
        <taxon>Eukaryota</taxon>
        <taxon>Viridiplantae</taxon>
        <taxon>Streptophyta</taxon>
        <taxon>Embryophyta</taxon>
        <taxon>Tracheophyta</taxon>
        <taxon>Spermatophyta</taxon>
        <taxon>Magnoliopsida</taxon>
        <taxon>eudicotyledons</taxon>
        <taxon>Gunneridae</taxon>
        <taxon>Pentapetalae</taxon>
        <taxon>asterids</taxon>
        <taxon>lamiids</taxon>
        <taxon>Lamiales</taxon>
        <taxon>Pedaliaceae</taxon>
        <taxon>Sesamum</taxon>
    </lineage>
</organism>
<dbReference type="GO" id="GO:0016020">
    <property type="term" value="C:membrane"/>
    <property type="evidence" value="ECO:0007669"/>
    <property type="project" value="UniProtKB-SubCell"/>
</dbReference>
<dbReference type="Pfam" id="PF01554">
    <property type="entry name" value="MatE"/>
    <property type="match status" value="2"/>
</dbReference>
<dbReference type="AlphaFoldDB" id="A0AAW2V1L0"/>
<feature type="transmembrane region" description="Helical" evidence="7">
    <location>
        <begin position="77"/>
        <end position="100"/>
    </location>
</feature>
<dbReference type="InterPro" id="IPR007816">
    <property type="entry name" value="ResB-like_domain"/>
</dbReference>
<feature type="transmembrane region" description="Helical" evidence="7">
    <location>
        <begin position="309"/>
        <end position="332"/>
    </location>
</feature>